<dbReference type="KEGG" id="dzi:111302354"/>
<dbReference type="PANTHER" id="PTHR34130">
    <property type="entry name" value="OS08G0243800 PROTEIN"/>
    <property type="match status" value="1"/>
</dbReference>
<organism evidence="1 2">
    <name type="scientific">Durio zibethinus</name>
    <name type="common">Durian</name>
    <dbReference type="NCBI Taxonomy" id="66656"/>
    <lineage>
        <taxon>Eukaryota</taxon>
        <taxon>Viridiplantae</taxon>
        <taxon>Streptophyta</taxon>
        <taxon>Embryophyta</taxon>
        <taxon>Tracheophyta</taxon>
        <taxon>Spermatophyta</taxon>
        <taxon>Magnoliopsida</taxon>
        <taxon>eudicotyledons</taxon>
        <taxon>Gunneridae</taxon>
        <taxon>Pentapetalae</taxon>
        <taxon>rosids</taxon>
        <taxon>malvids</taxon>
        <taxon>Malvales</taxon>
        <taxon>Malvaceae</taxon>
        <taxon>Helicteroideae</taxon>
        <taxon>Durio</taxon>
    </lineage>
</organism>
<dbReference type="PANTHER" id="PTHR34130:SF3">
    <property type="entry name" value="DUF1645 FAMILY PROTEIN"/>
    <property type="match status" value="1"/>
</dbReference>
<keyword evidence="1" id="KW-1185">Reference proteome</keyword>
<dbReference type="RefSeq" id="XP_022754011.1">
    <property type="nucleotide sequence ID" value="XM_022898276.1"/>
</dbReference>
<dbReference type="Proteomes" id="UP000515121">
    <property type="component" value="Unplaced"/>
</dbReference>
<name>A0A6P5ZNU1_DURZI</name>
<gene>
    <name evidence="2" type="primary">LOC111302354</name>
</gene>
<reference evidence="2" key="1">
    <citation type="submission" date="2025-08" db="UniProtKB">
        <authorList>
            <consortium name="RefSeq"/>
        </authorList>
    </citation>
    <scope>IDENTIFICATION</scope>
    <source>
        <tissue evidence="2">Fruit stalk</tissue>
    </source>
</reference>
<evidence type="ECO:0000313" key="1">
    <source>
        <dbReference type="Proteomes" id="UP000515121"/>
    </source>
</evidence>
<sequence>MGEDITTNIHLHDDQFAEEAEEEALSLCDLPLDLDTNNSPGNDHLQKILYAQSRRSSSEDASDELFEFRSDLSSDMCPADGIIFCGKLIPLKQQPLSFRTREDYPLGEKSKNLVLRKRSESLSELRSSFKNSTTLLRNSRSLDYQKLYSSDMEMNPSTRSVEKPEISPKKEVKPRWYVFMFGMVKFPLEMELKDIKSRQFRRSPSVMFPTVEDGGKKFVGNRNSDKGFSWSLLKVLSCRGHTSVAVTSSFLDGSSLITPR</sequence>
<accession>A0A6P5ZNU1</accession>
<evidence type="ECO:0000313" key="2">
    <source>
        <dbReference type="RefSeq" id="XP_022754011.1"/>
    </source>
</evidence>
<dbReference type="AlphaFoldDB" id="A0A6P5ZNU1"/>
<proteinExistence type="predicted"/>
<dbReference type="GeneID" id="111302354"/>
<protein>
    <submittedName>
        <fullName evidence="2">Uncharacterized protein LOC111302354</fullName>
    </submittedName>
</protein>
<dbReference type="OrthoDB" id="752671at2759"/>